<comment type="caution">
    <text evidence="5">The sequence shown here is derived from an EMBL/GenBank/DDBJ whole genome shotgun (WGS) entry which is preliminary data.</text>
</comment>
<gene>
    <name evidence="5" type="ORF">CHARACLAT_009316</name>
</gene>
<evidence type="ECO:0000256" key="1">
    <source>
        <dbReference type="ARBA" id="ARBA00022723"/>
    </source>
</evidence>
<keyword evidence="3" id="KW-0175">Coiled coil</keyword>
<sequence>MDRPSLRRLFSACDVNKSGRIEYEDFTVVCRELGVPDTQVQTLFEKFGAFEDGYIDYRGFSSRFQEVSETLNLASFGAGSTQTPWEEFVDRIDVEFLLSESVREQLADLYQAIHSSANTTLLQAYEELVQSLISLSWENKLECEQLETSLKRAEEINNSQLAELEDDIQQHLAQAEERVRDEERKKMEGIIATMQRKHDDEVADLHATADRLLR</sequence>
<accession>A0ABU7CWV3</accession>
<evidence type="ECO:0000313" key="5">
    <source>
        <dbReference type="EMBL" id="MED6267169.1"/>
    </source>
</evidence>
<keyword evidence="2" id="KW-0106">Calcium</keyword>
<dbReference type="PROSITE" id="PS00018">
    <property type="entry name" value="EF_HAND_1"/>
    <property type="match status" value="1"/>
</dbReference>
<dbReference type="InterPro" id="IPR002048">
    <property type="entry name" value="EF_hand_dom"/>
</dbReference>
<feature type="coiled-coil region" evidence="3">
    <location>
        <begin position="143"/>
        <end position="185"/>
    </location>
</feature>
<keyword evidence="1" id="KW-0479">Metal-binding</keyword>
<keyword evidence="6" id="KW-1185">Reference proteome</keyword>
<dbReference type="Gene3D" id="1.10.238.10">
    <property type="entry name" value="EF-hand"/>
    <property type="match status" value="1"/>
</dbReference>
<feature type="non-terminal residue" evidence="5">
    <location>
        <position position="214"/>
    </location>
</feature>
<name>A0ABU7CWV3_9TELE</name>
<evidence type="ECO:0000256" key="3">
    <source>
        <dbReference type="SAM" id="Coils"/>
    </source>
</evidence>
<dbReference type="InterPro" id="IPR011992">
    <property type="entry name" value="EF-hand-dom_pair"/>
</dbReference>
<proteinExistence type="predicted"/>
<dbReference type="EMBL" id="JAHUTJ010008761">
    <property type="protein sequence ID" value="MED6267169.1"/>
    <property type="molecule type" value="Genomic_DNA"/>
</dbReference>
<feature type="domain" description="EF-hand" evidence="4">
    <location>
        <begin position="1"/>
        <end position="36"/>
    </location>
</feature>
<evidence type="ECO:0000313" key="6">
    <source>
        <dbReference type="Proteomes" id="UP001352852"/>
    </source>
</evidence>
<dbReference type="PROSITE" id="PS50222">
    <property type="entry name" value="EF_HAND_2"/>
    <property type="match status" value="1"/>
</dbReference>
<dbReference type="Pfam" id="PF13499">
    <property type="entry name" value="EF-hand_7"/>
    <property type="match status" value="1"/>
</dbReference>
<evidence type="ECO:0000259" key="4">
    <source>
        <dbReference type="PROSITE" id="PS50222"/>
    </source>
</evidence>
<dbReference type="InterPro" id="IPR018247">
    <property type="entry name" value="EF_Hand_1_Ca_BS"/>
</dbReference>
<dbReference type="Proteomes" id="UP001352852">
    <property type="component" value="Unassembled WGS sequence"/>
</dbReference>
<protein>
    <recommendedName>
        <fullName evidence="4">EF-hand domain-containing protein</fullName>
    </recommendedName>
</protein>
<dbReference type="SUPFAM" id="SSF47473">
    <property type="entry name" value="EF-hand"/>
    <property type="match status" value="1"/>
</dbReference>
<organism evidence="5 6">
    <name type="scientific">Characodon lateralis</name>
    <dbReference type="NCBI Taxonomy" id="208331"/>
    <lineage>
        <taxon>Eukaryota</taxon>
        <taxon>Metazoa</taxon>
        <taxon>Chordata</taxon>
        <taxon>Craniata</taxon>
        <taxon>Vertebrata</taxon>
        <taxon>Euteleostomi</taxon>
        <taxon>Actinopterygii</taxon>
        <taxon>Neopterygii</taxon>
        <taxon>Teleostei</taxon>
        <taxon>Neoteleostei</taxon>
        <taxon>Acanthomorphata</taxon>
        <taxon>Ovalentaria</taxon>
        <taxon>Atherinomorphae</taxon>
        <taxon>Cyprinodontiformes</taxon>
        <taxon>Goodeidae</taxon>
        <taxon>Characodon</taxon>
    </lineage>
</organism>
<reference evidence="5 6" key="1">
    <citation type="submission" date="2021-06" db="EMBL/GenBank/DDBJ databases">
        <authorList>
            <person name="Palmer J.M."/>
        </authorList>
    </citation>
    <scope>NUCLEOTIDE SEQUENCE [LARGE SCALE GENOMIC DNA]</scope>
    <source>
        <strain evidence="5 6">CL_MEX2019</strain>
        <tissue evidence="5">Muscle</tissue>
    </source>
</reference>
<evidence type="ECO:0000256" key="2">
    <source>
        <dbReference type="ARBA" id="ARBA00022837"/>
    </source>
</evidence>